<evidence type="ECO:0000313" key="1">
    <source>
        <dbReference type="EMBL" id="MCP9762327.1"/>
    </source>
</evidence>
<dbReference type="SUPFAM" id="SSF53756">
    <property type="entry name" value="UDP-Glycosyltransferase/glycogen phosphorylase"/>
    <property type="match status" value="1"/>
</dbReference>
<name>A0AAE3H0A8_9BACT</name>
<evidence type="ECO:0000313" key="2">
    <source>
        <dbReference type="Proteomes" id="UP001204144"/>
    </source>
</evidence>
<gene>
    <name evidence="1" type="ORF">EGI31_05125</name>
</gene>
<dbReference type="EMBL" id="RJUF01000008">
    <property type="protein sequence ID" value="MCP9762327.1"/>
    <property type="molecule type" value="Genomic_DNA"/>
</dbReference>
<dbReference type="Pfam" id="PF13528">
    <property type="entry name" value="Glyco_trans_1_3"/>
    <property type="match status" value="1"/>
</dbReference>
<dbReference type="PANTHER" id="PTHR21015:SF22">
    <property type="entry name" value="GLYCOSYLTRANSFERASE"/>
    <property type="match status" value="1"/>
</dbReference>
<dbReference type="AlphaFoldDB" id="A0AAE3H0A8"/>
<dbReference type="Proteomes" id="UP001204144">
    <property type="component" value="Unassembled WGS sequence"/>
</dbReference>
<organism evidence="1 2">
    <name type="scientific">Lacihabitans soyangensis</name>
    <dbReference type="NCBI Taxonomy" id="869394"/>
    <lineage>
        <taxon>Bacteria</taxon>
        <taxon>Pseudomonadati</taxon>
        <taxon>Bacteroidota</taxon>
        <taxon>Cytophagia</taxon>
        <taxon>Cytophagales</taxon>
        <taxon>Leadbetterellaceae</taxon>
        <taxon>Lacihabitans</taxon>
    </lineage>
</organism>
<protein>
    <submittedName>
        <fullName evidence="1">Glycosyl transferase</fullName>
    </submittedName>
</protein>
<dbReference type="GO" id="GO:0016757">
    <property type="term" value="F:glycosyltransferase activity"/>
    <property type="evidence" value="ECO:0007669"/>
    <property type="project" value="TreeGrafter"/>
</dbReference>
<accession>A0AAE3H0A8</accession>
<proteinExistence type="predicted"/>
<dbReference type="RefSeq" id="WP_255036087.1">
    <property type="nucleotide sequence ID" value="NZ_RJUF01000008.1"/>
</dbReference>
<dbReference type="Gene3D" id="3.40.50.2000">
    <property type="entry name" value="Glycogen Phosphorylase B"/>
    <property type="match status" value="1"/>
</dbReference>
<comment type="caution">
    <text evidence="1">The sequence shown here is derived from an EMBL/GenBank/DDBJ whole genome shotgun (WGS) entry which is preliminary data.</text>
</comment>
<keyword evidence="1" id="KW-0808">Transferase</keyword>
<sequence length="358" mass="40502">MKFAFIIQGEGRGHQTQAISLAEMLMSNGHEVAVALVGTINPKKLPVLLAEKGNFKMETFQSPSLVYDPKTKALSLPKTVKNALPNLRKYILSIKKIRNTIDLHQPDIIVNFYDFLGGLYSAFCNPKARVICVGHQYLLLNRNFNHPKNHWFDRQIVNFNTRITALGADKLLALSYSEFPDDKGIVTVPPLLRNELVFYSTENHGYILVYLTQAELVSEIFDYAKENPQVKFEVFIDKTVKEVPNNININPISSSVFIQKMAKCSGIISTAGFESVCEAMYLGKPALMVPIKKHYEQLCNAHDAERAGGGVYSPIIDVSLFLNYLKQHNNHNHQAWINQSESIFMRELELEVEEDIVV</sequence>
<keyword evidence="2" id="KW-1185">Reference proteome</keyword>
<reference evidence="1 2" key="1">
    <citation type="submission" date="2018-11" db="EMBL/GenBank/DDBJ databases">
        <title>Novel bacteria species description.</title>
        <authorList>
            <person name="Han J.-H."/>
        </authorList>
    </citation>
    <scope>NUCLEOTIDE SEQUENCE [LARGE SCALE GENOMIC DNA]</scope>
    <source>
        <strain evidence="1 2">KCTC23259</strain>
    </source>
</reference>
<dbReference type="PANTHER" id="PTHR21015">
    <property type="entry name" value="UDP-N-ACETYLGLUCOSAMINE--N-ACETYLMURAMYL-(PENTAPEPTIDE) PYROPHOSPHORYL-UNDECAPRENOL N-ACETYLGLUCOSAMINE TRANSFERASE 1"/>
    <property type="match status" value="1"/>
</dbReference>